<sequence>MSKKRPHATDRSRNRQPESIQARSSAPTTGNNAPSSSMQETAPSIDTTDRESHHQSIDENVSISSSSNNISNEAANMTTLITSIANLDYVSSSSIRDYLLSLEKAFDEFYLLHKSGWISALNVDQLITDLKKISATFNNTIETCTTSFQFGLFVVVYGHLSVAIKYYNQYLHNSDIHTTLALTTSKLRPFVLESSQESLALLTRPDIKYYLYHTNNGFESALTKLFWNPTNNHLFKKEDEIEMAWKVNILFNKPFTTSSFVQKLNKASYLYLHFLFNIAWKYDNNFCNYFEYYMNQATPSIQQLLKAVQMGVDYTCENIMFKKRSNGCYMVKLINNLSNEEFTSERMTTLVEYLLKMESKGAGTGSQCIQALLDKMILVAESSRDFSTFHAVAISEYIGDLLKNRLQSRRTISQEIADQILQQNYCDEQFATLIAKKAYSSSTSLHALFRLCKEKPFLQLYTMEKLKESMSNNSYSFIYPFSSSPVIGTQIRLISDIIKYNAHDLLLKDEVKEYVEKWLNDTRPFSTDNVYEFLRQSFLLSSDYSQVGIILKPNTFLDLVLRKCLRRFFKCNSTRFTNTWMRKGLENFVKYSNINCYTSIIFVICEEFISEFDIYNPKDLTCLLMIESDKVLQLIASKRHLYEEEVYKFVNDAFSLKHVSNNLLKDEEMCKQYFILMEYFIGPQFKRDDLTLYVEQFNSLKNSTKVLTQDLNSLSSLSINVKDYIRTINKLDLYFDVLPKREIQSDIHSIQTVIDEFKKSFETTICKKDTGNEIPILETIVQSGLFFSYYKSEEEKSLTVNQAVSNATDAIREITNVINKLYSGNAKLESIKNLHTNLSKLYLQTEKKFLTLIGCPVESVDMLLAGIELLQLRQYMKAFKDLVTIYKLPFEGETFTILTKQDRFSVKDSMKELRKIREIIGDIDETTLKTFQYYTEHVTLVEFIKKENLGEEDIRILTNQANGNTFTEEIIQHLISTKKLTDPLLKAMDEKITSIEEFFKSISELNVNQRQLDSFKECANNLEKVSDALKSLHNTSENLQFIVARILQQGTLAYHLDSQTVTVHLKDDNTSINEKEFRSYILSSTFQRSFSEEMEVFCNSSMLLESIIKVVSLLHKISHVCFQHGYLNIPLNILLNSRALEHILETLKSMARQWHEKVKATDLKYFTMKQRLIILQHLRSIGETQELLVHIVNSYFDIDQSTLTSIIERTQQSLCSVTDQFDISDESIWNQFDSIGSIILEMEDVMLRGLSEFTKIIEKESIPMVYEFNSALLSDLVSNSFIDISSLSELDQYYHLSQLMENKTHPSNILFCDGSLTEIDVDIFLMRSVFAESGRFIIFRFEQLSAAMRNHVLSLLMRTTNSTKRQLLCLITDRNSISSMPLFCKQVEQWNMSQATCRLIRQSLKVNKFFALSSVNCGDGKTVHARQYLHQKETNERYLTCEIPINNSS</sequence>
<comment type="caution">
    <text evidence="2">The sequence shown here is derived from an EMBL/GenBank/DDBJ whole genome shotgun (WGS) entry which is preliminary data.</text>
</comment>
<evidence type="ECO:0000313" key="2">
    <source>
        <dbReference type="EMBL" id="KAG2372650.1"/>
    </source>
</evidence>
<keyword evidence="3" id="KW-1185">Reference proteome</keyword>
<name>A0AA88KAW6_NAELO</name>
<feature type="compositionally biased region" description="Basic and acidic residues" evidence="1">
    <location>
        <begin position="47"/>
        <end position="57"/>
    </location>
</feature>
<evidence type="ECO:0000313" key="3">
    <source>
        <dbReference type="Proteomes" id="UP000816034"/>
    </source>
</evidence>
<dbReference type="RefSeq" id="XP_044541825.1">
    <property type="nucleotide sequence ID" value="XM_044689559.1"/>
</dbReference>
<dbReference type="Proteomes" id="UP000816034">
    <property type="component" value="Unassembled WGS sequence"/>
</dbReference>
<proteinExistence type="predicted"/>
<feature type="non-terminal residue" evidence="2">
    <location>
        <position position="1449"/>
    </location>
</feature>
<protein>
    <submittedName>
        <fullName evidence="2">Uncharacterized protein</fullName>
    </submittedName>
</protein>
<reference evidence="2 3" key="1">
    <citation type="journal article" date="2018" name="BMC Genomics">
        <title>The genome of Naegleria lovaniensis, the basis for a comparative approach to unravel pathogenicity factors of the human pathogenic amoeba N. fowleri.</title>
        <authorList>
            <person name="Liechti N."/>
            <person name="Schurch N."/>
            <person name="Bruggmann R."/>
            <person name="Wittwer M."/>
        </authorList>
    </citation>
    <scope>NUCLEOTIDE SEQUENCE [LARGE SCALE GENOMIC DNA]</scope>
    <source>
        <strain evidence="2 3">ATCC 30569</strain>
    </source>
</reference>
<evidence type="ECO:0000256" key="1">
    <source>
        <dbReference type="SAM" id="MobiDB-lite"/>
    </source>
</evidence>
<gene>
    <name evidence="2" type="ORF">C9374_013658</name>
</gene>
<feature type="compositionally biased region" description="Polar residues" evidence="1">
    <location>
        <begin position="17"/>
        <end position="46"/>
    </location>
</feature>
<organism evidence="2 3">
    <name type="scientific">Naegleria lovaniensis</name>
    <name type="common">Amoeba</name>
    <dbReference type="NCBI Taxonomy" id="51637"/>
    <lineage>
        <taxon>Eukaryota</taxon>
        <taxon>Discoba</taxon>
        <taxon>Heterolobosea</taxon>
        <taxon>Tetramitia</taxon>
        <taxon>Eutetramitia</taxon>
        <taxon>Vahlkampfiidae</taxon>
        <taxon>Naegleria</taxon>
    </lineage>
</organism>
<feature type="compositionally biased region" description="Basic and acidic residues" evidence="1">
    <location>
        <begin position="7"/>
        <end position="16"/>
    </location>
</feature>
<dbReference type="EMBL" id="PYSW02000071">
    <property type="protein sequence ID" value="KAG2372650.1"/>
    <property type="molecule type" value="Genomic_DNA"/>
</dbReference>
<feature type="region of interest" description="Disordered" evidence="1">
    <location>
        <begin position="1"/>
        <end position="67"/>
    </location>
</feature>
<accession>A0AA88KAW6</accession>
<dbReference type="GeneID" id="68106111"/>